<comment type="function">
    <text evidence="1">The aspartyl protease (PR) mediates the proteolytic cleavages of the Gag and Gag-Pol polyproteins after assembly of the VLP.</text>
</comment>
<name>F0W8I6_9STRA</name>
<dbReference type="GO" id="GO:0006508">
    <property type="term" value="P:proteolysis"/>
    <property type="evidence" value="ECO:0007669"/>
    <property type="project" value="UniProtKB-KW"/>
</dbReference>
<dbReference type="AlphaFoldDB" id="F0W8I6"/>
<keyword evidence="2" id="KW-1188">Viral release from host cell</keyword>
<dbReference type="InterPro" id="IPR039537">
    <property type="entry name" value="Retrotran_Ty1/copia-like"/>
</dbReference>
<dbReference type="Gene3D" id="3.30.420.10">
    <property type="entry name" value="Ribonuclease H-like superfamily/Ribonuclease H"/>
    <property type="match status" value="1"/>
</dbReference>
<dbReference type="Pfam" id="PF22936">
    <property type="entry name" value="Pol_BBD"/>
    <property type="match status" value="1"/>
</dbReference>
<organism evidence="18">
    <name type="scientific">Albugo laibachii Nc14</name>
    <dbReference type="NCBI Taxonomy" id="890382"/>
    <lineage>
        <taxon>Eukaryota</taxon>
        <taxon>Sar</taxon>
        <taxon>Stramenopiles</taxon>
        <taxon>Oomycota</taxon>
        <taxon>Peronosporomycetes</taxon>
        <taxon>Albuginales</taxon>
        <taxon>Albuginaceae</taxon>
        <taxon>Albugo</taxon>
    </lineage>
</organism>
<evidence type="ECO:0000256" key="14">
    <source>
        <dbReference type="ARBA" id="ARBA00023113"/>
    </source>
</evidence>
<keyword evidence="8" id="KW-0378">Hydrolase</keyword>
<dbReference type="PANTHER" id="PTHR42648">
    <property type="entry name" value="TRANSPOSASE, PUTATIVE-RELATED"/>
    <property type="match status" value="1"/>
</dbReference>
<dbReference type="GO" id="GO:0046872">
    <property type="term" value="F:metal ion binding"/>
    <property type="evidence" value="ECO:0007669"/>
    <property type="project" value="UniProtKB-KW"/>
</dbReference>
<dbReference type="GO" id="GO:0004519">
    <property type="term" value="F:endonuclease activity"/>
    <property type="evidence" value="ECO:0007669"/>
    <property type="project" value="UniProtKB-KW"/>
</dbReference>
<protein>
    <submittedName>
        <fullName evidence="18">Putative polyprotein</fullName>
    </submittedName>
</protein>
<keyword evidence="3" id="KW-0645">Protease</keyword>
<evidence type="ECO:0000256" key="13">
    <source>
        <dbReference type="ARBA" id="ARBA00022932"/>
    </source>
</evidence>
<evidence type="ECO:0000256" key="16">
    <source>
        <dbReference type="ARBA" id="ARBA00023268"/>
    </source>
</evidence>
<dbReference type="InterPro" id="IPR057670">
    <property type="entry name" value="SH3_retrovirus"/>
</dbReference>
<evidence type="ECO:0000256" key="8">
    <source>
        <dbReference type="ARBA" id="ARBA00022801"/>
    </source>
</evidence>
<evidence type="ECO:0000256" key="2">
    <source>
        <dbReference type="ARBA" id="ARBA00022612"/>
    </source>
</evidence>
<keyword evidence="7" id="KW-0255">Endonuclease</keyword>
<proteinExistence type="predicted"/>
<evidence type="ECO:0000313" key="18">
    <source>
        <dbReference type="EMBL" id="CCA17441.1"/>
    </source>
</evidence>
<reference evidence="18" key="2">
    <citation type="submission" date="2011-02" db="EMBL/GenBank/DDBJ databases">
        <authorList>
            <person name="MacLean D."/>
        </authorList>
    </citation>
    <scope>NUCLEOTIDE SEQUENCE</scope>
</reference>
<evidence type="ECO:0000256" key="3">
    <source>
        <dbReference type="ARBA" id="ARBA00022670"/>
    </source>
</evidence>
<accession>F0W8I6</accession>
<dbReference type="PROSITE" id="PS50994">
    <property type="entry name" value="INTEGRASE"/>
    <property type="match status" value="1"/>
</dbReference>
<evidence type="ECO:0000256" key="15">
    <source>
        <dbReference type="ARBA" id="ARBA00023172"/>
    </source>
</evidence>
<keyword evidence="13" id="KW-0808">Transferase</keyword>
<sequence>MCPNKSEFTELQALKKKIPISVAIGSKVDAVEVGTIFARLKNNQNIRIDDVLYVPGLDQKLLSVSALAETGLQVFFRNLTGEIKSDDRSISQVNMTTFRWMNQFGMQDKISNVLGRTEICEECMNGKSSVQPFGSSVHGKVKTKALLEVVHSDVTVPMRVKFKTKGEVFSKFTEFKALFENQFGKKIKCMRSHNGGEYINDKFANLRKNYGIIHQTTVPYPPQQNGHAERMNRTLTERASCMLSHMQVEEKWWAEAMNTAVYVTNRVPCAANQFKTSFEVCFGRKPSVAHFKVFGAQGYAHIDRSKRSKFDRKAYKCMFPGYFENFKGYRVWNLETLRLEITRSAKSQELPNSKYVEVLCCDNSMDRMNSMKKQHYDEEDMPLERQHNSDDAVEIDEESDEQDRMNIQRQKYGVYYTDTYAPFANTNSIRVYLSACCPQGFHIQRYDVDTAFLNGDLEEEVNIYPPRGVQAQAREVFLLKRAYMNRLMHICQRGDLVVYIALYVDDMLIGAKTLEEIKVISDKLYRKFKLKDLGKVKFMLKIRVDYDREQCSVKICKTSSINKMVEKFNQVDAKLVWNPNAQASFYRRSKKKMKE</sequence>
<keyword evidence="10" id="KW-0460">Magnesium</keyword>
<dbReference type="Pfam" id="PF25597">
    <property type="entry name" value="SH3_retrovirus"/>
    <property type="match status" value="1"/>
</dbReference>
<dbReference type="GO" id="GO:0003887">
    <property type="term" value="F:DNA-directed DNA polymerase activity"/>
    <property type="evidence" value="ECO:0007669"/>
    <property type="project" value="UniProtKB-KW"/>
</dbReference>
<keyword evidence="5" id="KW-0479">Metal-binding</keyword>
<dbReference type="GO" id="GO:0008233">
    <property type="term" value="F:peptidase activity"/>
    <property type="evidence" value="ECO:0007669"/>
    <property type="project" value="UniProtKB-KW"/>
</dbReference>
<keyword evidence="4" id="KW-0540">Nuclease</keyword>
<keyword evidence="6" id="KW-0547">Nucleotide-binding</keyword>
<gene>
    <name evidence="18" type="primary">AlNc14C35G3112</name>
    <name evidence="18" type="ORF">ALNC14_035840</name>
</gene>
<dbReference type="InterPro" id="IPR013103">
    <property type="entry name" value="RVT_2"/>
</dbReference>
<keyword evidence="13" id="KW-0548">Nucleotidyltransferase</keyword>
<dbReference type="InterPro" id="IPR001584">
    <property type="entry name" value="Integrase_cat-core"/>
</dbReference>
<reference evidence="18" key="1">
    <citation type="journal article" date="2011" name="PLoS Biol.">
        <title>Gene gain and loss during evolution of obligate parasitism in the white rust pathogen of Arabidopsis thaliana.</title>
        <authorList>
            <person name="Kemen E."/>
            <person name="Gardiner A."/>
            <person name="Schultz-Larsen T."/>
            <person name="Kemen A.C."/>
            <person name="Balmuth A.L."/>
            <person name="Robert-Seilaniantz A."/>
            <person name="Bailey K."/>
            <person name="Holub E."/>
            <person name="Studholme D.J."/>
            <person name="Maclean D."/>
            <person name="Jones J.D."/>
        </authorList>
    </citation>
    <scope>NUCLEOTIDE SEQUENCE</scope>
</reference>
<dbReference type="GO" id="GO:0003676">
    <property type="term" value="F:nucleic acid binding"/>
    <property type="evidence" value="ECO:0007669"/>
    <property type="project" value="InterPro"/>
</dbReference>
<keyword evidence="12" id="KW-0695">RNA-directed DNA polymerase</keyword>
<dbReference type="GO" id="GO:0003964">
    <property type="term" value="F:RNA-directed DNA polymerase activity"/>
    <property type="evidence" value="ECO:0007669"/>
    <property type="project" value="UniProtKB-KW"/>
</dbReference>
<dbReference type="InterPro" id="IPR036397">
    <property type="entry name" value="RNaseH_sf"/>
</dbReference>
<dbReference type="InterPro" id="IPR054722">
    <property type="entry name" value="PolX-like_BBD"/>
</dbReference>
<evidence type="ECO:0000256" key="7">
    <source>
        <dbReference type="ARBA" id="ARBA00022759"/>
    </source>
</evidence>
<dbReference type="HOGENOM" id="CLU_458860_0_0_1"/>
<evidence type="ECO:0000256" key="10">
    <source>
        <dbReference type="ARBA" id="ARBA00022842"/>
    </source>
</evidence>
<evidence type="ECO:0000256" key="9">
    <source>
        <dbReference type="ARBA" id="ARBA00022840"/>
    </source>
</evidence>
<dbReference type="PANTHER" id="PTHR42648:SF11">
    <property type="entry name" value="TRANSPOSON TY4-P GAG-POL POLYPROTEIN"/>
    <property type="match status" value="1"/>
</dbReference>
<dbReference type="InterPro" id="IPR012337">
    <property type="entry name" value="RNaseH-like_sf"/>
</dbReference>
<evidence type="ECO:0000256" key="11">
    <source>
        <dbReference type="ARBA" id="ARBA00022908"/>
    </source>
</evidence>
<evidence type="ECO:0000256" key="1">
    <source>
        <dbReference type="ARBA" id="ARBA00002180"/>
    </source>
</evidence>
<evidence type="ECO:0000256" key="4">
    <source>
        <dbReference type="ARBA" id="ARBA00022722"/>
    </source>
</evidence>
<evidence type="ECO:0000259" key="17">
    <source>
        <dbReference type="PROSITE" id="PS50994"/>
    </source>
</evidence>
<keyword evidence="13" id="KW-0239">DNA-directed DNA polymerase</keyword>
<evidence type="ECO:0000256" key="12">
    <source>
        <dbReference type="ARBA" id="ARBA00022918"/>
    </source>
</evidence>
<dbReference type="EMBL" id="FR824080">
    <property type="protein sequence ID" value="CCA17441.1"/>
    <property type="molecule type" value="Genomic_DNA"/>
</dbReference>
<dbReference type="GO" id="GO:0015074">
    <property type="term" value="P:DNA integration"/>
    <property type="evidence" value="ECO:0007669"/>
    <property type="project" value="UniProtKB-KW"/>
</dbReference>
<dbReference type="SUPFAM" id="SSF53098">
    <property type="entry name" value="Ribonuclease H-like"/>
    <property type="match status" value="1"/>
</dbReference>
<keyword evidence="11" id="KW-0229">DNA integration</keyword>
<dbReference type="Pfam" id="PF07727">
    <property type="entry name" value="RVT_2"/>
    <property type="match status" value="2"/>
</dbReference>
<dbReference type="GO" id="GO:0005524">
    <property type="term" value="F:ATP binding"/>
    <property type="evidence" value="ECO:0007669"/>
    <property type="project" value="UniProtKB-KW"/>
</dbReference>
<dbReference type="GO" id="GO:0006310">
    <property type="term" value="P:DNA recombination"/>
    <property type="evidence" value="ECO:0007669"/>
    <property type="project" value="UniProtKB-KW"/>
</dbReference>
<keyword evidence="9" id="KW-0067">ATP-binding</keyword>
<evidence type="ECO:0000256" key="5">
    <source>
        <dbReference type="ARBA" id="ARBA00022723"/>
    </source>
</evidence>
<evidence type="ECO:0000256" key="6">
    <source>
        <dbReference type="ARBA" id="ARBA00022741"/>
    </source>
</evidence>
<keyword evidence="14" id="KW-0917">Virion maturation</keyword>
<feature type="domain" description="Integrase catalytic" evidence="17">
    <location>
        <begin position="152"/>
        <end position="285"/>
    </location>
</feature>
<keyword evidence="16" id="KW-0511">Multifunctional enzyme</keyword>
<keyword evidence="15" id="KW-0233">DNA recombination</keyword>